<sequence>MDSWYQAAVAADERIGFERAQQPLSDEQQPLSFVGYSLPVLLQLRQIDLLKELMRVIPGSLTGKLPPPMPAEPRPRTAEAIAREKLDQISVMDALKKLGVNI</sequence>
<reference evidence="1 2" key="1">
    <citation type="submission" date="2019-03" db="EMBL/GenBank/DDBJ databases">
        <title>Genomic Encyclopedia of Type Strains, Phase IV (KMG-IV): sequencing the most valuable type-strain genomes for metagenomic binning, comparative biology and taxonomic classification.</title>
        <authorList>
            <person name="Goeker M."/>
        </authorList>
    </citation>
    <scope>NUCLEOTIDE SEQUENCE [LARGE SCALE GENOMIC DNA]</scope>
    <source>
        <strain evidence="1 2">DSM 44496</strain>
    </source>
</reference>
<accession>A0A4R6NZM8</accession>
<comment type="caution">
    <text evidence="1">The sequence shown here is derived from an EMBL/GenBank/DDBJ whole genome shotgun (WGS) entry which is preliminary data.</text>
</comment>
<dbReference type="EMBL" id="SNXK01000012">
    <property type="protein sequence ID" value="TDP29757.1"/>
    <property type="molecule type" value="Genomic_DNA"/>
</dbReference>
<organism evidence="1 2">
    <name type="scientific">Nocardia ignorata</name>
    <dbReference type="NCBI Taxonomy" id="145285"/>
    <lineage>
        <taxon>Bacteria</taxon>
        <taxon>Bacillati</taxon>
        <taxon>Actinomycetota</taxon>
        <taxon>Actinomycetes</taxon>
        <taxon>Mycobacteriales</taxon>
        <taxon>Nocardiaceae</taxon>
        <taxon>Nocardia</taxon>
    </lineage>
</organism>
<dbReference type="AlphaFoldDB" id="A0A4R6NZM8"/>
<protein>
    <submittedName>
        <fullName evidence="1">Uncharacterized protein</fullName>
    </submittedName>
</protein>
<dbReference type="Proteomes" id="UP000295087">
    <property type="component" value="Unassembled WGS sequence"/>
</dbReference>
<evidence type="ECO:0000313" key="2">
    <source>
        <dbReference type="Proteomes" id="UP000295087"/>
    </source>
</evidence>
<dbReference type="RefSeq" id="WP_067496589.1">
    <property type="nucleotide sequence ID" value="NZ_SNXK01000012.1"/>
</dbReference>
<keyword evidence="2" id="KW-1185">Reference proteome</keyword>
<name>A0A4R6NZM8_NOCIG</name>
<evidence type="ECO:0000313" key="1">
    <source>
        <dbReference type="EMBL" id="TDP29757.1"/>
    </source>
</evidence>
<gene>
    <name evidence="1" type="ORF">DFR75_11218</name>
</gene>
<proteinExistence type="predicted"/>